<sequence>MTRKDTEMMDLPAETTVPEEVADRSSAGPLTGRVALVTGGSRGIGLACAAELGRLGATVVVSATSPDTVHKGLAALRETGVDRVAGHVADVRDQRQVDALLDAVMTAHGSCDVLVNNAGIGGMTPIENTPDEVWDRIIGTNLTGAFRVTRAWVQRSGALEGGWGRIINIASTAGKQAAPLGLVYAASKHGLVGMTRTLAIDLAGSGITVNAVCPGLVDTDLTAGLMKQAAEAMSMTPAEVLRMRNKLVPIGRHLRPDEVARMVGFLAVPEAESITGQAFNVCGGMGVN</sequence>
<dbReference type="Proteomes" id="UP001519332">
    <property type="component" value="Unassembled WGS sequence"/>
</dbReference>
<keyword evidence="5" id="KW-1185">Reference proteome</keyword>
<dbReference type="PRINTS" id="PR00081">
    <property type="entry name" value="GDHRDH"/>
</dbReference>
<dbReference type="EC" id="1.1.1.-" evidence="4"/>
<comment type="similarity">
    <text evidence="1 2">Belongs to the short-chain dehydrogenases/reductases (SDR) family.</text>
</comment>
<proteinExistence type="inferred from homology"/>
<evidence type="ECO:0000313" key="4">
    <source>
        <dbReference type="EMBL" id="MBP2327568.1"/>
    </source>
</evidence>
<dbReference type="EMBL" id="JAGINW010000001">
    <property type="protein sequence ID" value="MBP2327568.1"/>
    <property type="molecule type" value="Genomic_DNA"/>
</dbReference>
<organism evidence="4 5">
    <name type="scientific">Kibdelosporangium banguiense</name>
    <dbReference type="NCBI Taxonomy" id="1365924"/>
    <lineage>
        <taxon>Bacteria</taxon>
        <taxon>Bacillati</taxon>
        <taxon>Actinomycetota</taxon>
        <taxon>Actinomycetes</taxon>
        <taxon>Pseudonocardiales</taxon>
        <taxon>Pseudonocardiaceae</taxon>
        <taxon>Kibdelosporangium</taxon>
    </lineage>
</organism>
<dbReference type="PANTHER" id="PTHR42879:SF2">
    <property type="entry name" value="3-OXOACYL-[ACYL-CARRIER-PROTEIN] REDUCTASE FABG"/>
    <property type="match status" value="1"/>
</dbReference>
<dbReference type="SUPFAM" id="SSF51735">
    <property type="entry name" value="NAD(P)-binding Rossmann-fold domains"/>
    <property type="match status" value="1"/>
</dbReference>
<evidence type="ECO:0000256" key="2">
    <source>
        <dbReference type="RuleBase" id="RU000363"/>
    </source>
</evidence>
<evidence type="ECO:0000313" key="5">
    <source>
        <dbReference type="Proteomes" id="UP001519332"/>
    </source>
</evidence>
<gene>
    <name evidence="4" type="ORF">JOF56_007953</name>
</gene>
<evidence type="ECO:0000256" key="1">
    <source>
        <dbReference type="ARBA" id="ARBA00006484"/>
    </source>
</evidence>
<keyword evidence="4" id="KW-0560">Oxidoreductase</keyword>
<reference evidence="4 5" key="1">
    <citation type="submission" date="2021-03" db="EMBL/GenBank/DDBJ databases">
        <title>Sequencing the genomes of 1000 actinobacteria strains.</title>
        <authorList>
            <person name="Klenk H.-P."/>
        </authorList>
    </citation>
    <scope>NUCLEOTIDE SEQUENCE [LARGE SCALE GENOMIC DNA]</scope>
    <source>
        <strain evidence="4 5">DSM 46670</strain>
    </source>
</reference>
<name>A0ABS4TT44_9PSEU</name>
<dbReference type="GO" id="GO:0016491">
    <property type="term" value="F:oxidoreductase activity"/>
    <property type="evidence" value="ECO:0007669"/>
    <property type="project" value="UniProtKB-KW"/>
</dbReference>
<dbReference type="RefSeq" id="WP_209644493.1">
    <property type="nucleotide sequence ID" value="NZ_JAGINW010000001.1"/>
</dbReference>
<feature type="region of interest" description="Disordered" evidence="3">
    <location>
        <begin position="1"/>
        <end position="27"/>
    </location>
</feature>
<dbReference type="PRINTS" id="PR00080">
    <property type="entry name" value="SDRFAMILY"/>
</dbReference>
<accession>A0ABS4TT44</accession>
<protein>
    <submittedName>
        <fullName evidence="4">Ketoreductase</fullName>
        <ecNumber evidence="4">1.1.1.-</ecNumber>
    </submittedName>
</protein>
<dbReference type="InterPro" id="IPR002347">
    <property type="entry name" value="SDR_fam"/>
</dbReference>
<dbReference type="Gene3D" id="3.40.50.720">
    <property type="entry name" value="NAD(P)-binding Rossmann-like Domain"/>
    <property type="match status" value="1"/>
</dbReference>
<dbReference type="PROSITE" id="PS00061">
    <property type="entry name" value="ADH_SHORT"/>
    <property type="match status" value="1"/>
</dbReference>
<dbReference type="InterPro" id="IPR036291">
    <property type="entry name" value="NAD(P)-bd_dom_sf"/>
</dbReference>
<dbReference type="Pfam" id="PF00106">
    <property type="entry name" value="adh_short"/>
    <property type="match status" value="1"/>
</dbReference>
<evidence type="ECO:0000256" key="3">
    <source>
        <dbReference type="SAM" id="MobiDB-lite"/>
    </source>
</evidence>
<comment type="caution">
    <text evidence="4">The sequence shown here is derived from an EMBL/GenBank/DDBJ whole genome shotgun (WGS) entry which is preliminary data.</text>
</comment>
<dbReference type="PANTHER" id="PTHR42879">
    <property type="entry name" value="3-OXOACYL-(ACYL-CARRIER-PROTEIN) REDUCTASE"/>
    <property type="match status" value="1"/>
</dbReference>
<dbReference type="InterPro" id="IPR050259">
    <property type="entry name" value="SDR"/>
</dbReference>
<dbReference type="InterPro" id="IPR020904">
    <property type="entry name" value="Sc_DH/Rdtase_CS"/>
</dbReference>